<organism evidence="2 3">
    <name type="scientific">Dreissena polymorpha</name>
    <name type="common">Zebra mussel</name>
    <name type="synonym">Mytilus polymorpha</name>
    <dbReference type="NCBI Taxonomy" id="45954"/>
    <lineage>
        <taxon>Eukaryota</taxon>
        <taxon>Metazoa</taxon>
        <taxon>Spiralia</taxon>
        <taxon>Lophotrochozoa</taxon>
        <taxon>Mollusca</taxon>
        <taxon>Bivalvia</taxon>
        <taxon>Autobranchia</taxon>
        <taxon>Heteroconchia</taxon>
        <taxon>Euheterodonta</taxon>
        <taxon>Imparidentia</taxon>
        <taxon>Neoheterodontei</taxon>
        <taxon>Myida</taxon>
        <taxon>Dreissenoidea</taxon>
        <taxon>Dreissenidae</taxon>
        <taxon>Dreissena</taxon>
    </lineage>
</organism>
<dbReference type="EMBL" id="JAIWYP010000006">
    <property type="protein sequence ID" value="KAH3812906.1"/>
    <property type="molecule type" value="Genomic_DNA"/>
</dbReference>
<feature type="region of interest" description="Disordered" evidence="1">
    <location>
        <begin position="30"/>
        <end position="82"/>
    </location>
</feature>
<comment type="caution">
    <text evidence="2">The sequence shown here is derived from an EMBL/GenBank/DDBJ whole genome shotgun (WGS) entry which is preliminary data.</text>
</comment>
<dbReference type="Proteomes" id="UP000828390">
    <property type="component" value="Unassembled WGS sequence"/>
</dbReference>
<reference evidence="2" key="2">
    <citation type="submission" date="2020-11" db="EMBL/GenBank/DDBJ databases">
        <authorList>
            <person name="McCartney M.A."/>
            <person name="Auch B."/>
            <person name="Kono T."/>
            <person name="Mallez S."/>
            <person name="Becker A."/>
            <person name="Gohl D.M."/>
            <person name="Silverstein K.A.T."/>
            <person name="Koren S."/>
            <person name="Bechman K.B."/>
            <person name="Herman A."/>
            <person name="Abrahante J.E."/>
            <person name="Garbe J."/>
        </authorList>
    </citation>
    <scope>NUCLEOTIDE SEQUENCE</scope>
    <source>
        <strain evidence="2">Duluth1</strain>
        <tissue evidence="2">Whole animal</tissue>
    </source>
</reference>
<evidence type="ECO:0000313" key="2">
    <source>
        <dbReference type="EMBL" id="KAH3812906.1"/>
    </source>
</evidence>
<gene>
    <name evidence="2" type="ORF">DPMN_141349</name>
</gene>
<sequence length="82" mass="9277">MIITFDPGVRSKFQIVHRWDVTAGNEIKNVFSQDVPRSPDSRGDREQGHRSVLQREPGQGPIRVGEPEEQLGKGKKLGRRSQ</sequence>
<reference evidence="2" key="1">
    <citation type="journal article" date="2019" name="bioRxiv">
        <title>The Genome of the Zebra Mussel, Dreissena polymorpha: A Resource for Invasive Species Research.</title>
        <authorList>
            <person name="McCartney M.A."/>
            <person name="Auch B."/>
            <person name="Kono T."/>
            <person name="Mallez S."/>
            <person name="Zhang Y."/>
            <person name="Obille A."/>
            <person name="Becker A."/>
            <person name="Abrahante J.E."/>
            <person name="Garbe J."/>
            <person name="Badalamenti J.P."/>
            <person name="Herman A."/>
            <person name="Mangelson H."/>
            <person name="Liachko I."/>
            <person name="Sullivan S."/>
            <person name="Sone E.D."/>
            <person name="Koren S."/>
            <person name="Silverstein K.A.T."/>
            <person name="Beckman K.B."/>
            <person name="Gohl D.M."/>
        </authorList>
    </citation>
    <scope>NUCLEOTIDE SEQUENCE</scope>
    <source>
        <strain evidence="2">Duluth1</strain>
        <tissue evidence="2">Whole animal</tissue>
    </source>
</reference>
<feature type="compositionally biased region" description="Basic and acidic residues" evidence="1">
    <location>
        <begin position="37"/>
        <end position="49"/>
    </location>
</feature>
<accession>A0A9D4GCH8</accession>
<keyword evidence="3" id="KW-1185">Reference proteome</keyword>
<evidence type="ECO:0000256" key="1">
    <source>
        <dbReference type="SAM" id="MobiDB-lite"/>
    </source>
</evidence>
<proteinExistence type="predicted"/>
<name>A0A9D4GCH8_DREPO</name>
<feature type="compositionally biased region" description="Basic residues" evidence="1">
    <location>
        <begin position="73"/>
        <end position="82"/>
    </location>
</feature>
<dbReference type="AlphaFoldDB" id="A0A9D4GCH8"/>
<evidence type="ECO:0000313" key="3">
    <source>
        <dbReference type="Proteomes" id="UP000828390"/>
    </source>
</evidence>
<protein>
    <submittedName>
        <fullName evidence="2">Uncharacterized protein</fullName>
    </submittedName>
</protein>